<name>A0A812T9Q6_9DINO</name>
<evidence type="ECO:0000256" key="2">
    <source>
        <dbReference type="SAM" id="MobiDB-lite"/>
    </source>
</evidence>
<evidence type="ECO:0000259" key="3">
    <source>
        <dbReference type="PROSITE" id="PS50042"/>
    </source>
</evidence>
<dbReference type="GO" id="GO:0005221">
    <property type="term" value="F:intracellularly cyclic nucleotide-activated monoatomic cation channel activity"/>
    <property type="evidence" value="ECO:0007669"/>
    <property type="project" value="InterPro"/>
</dbReference>
<evidence type="ECO:0000256" key="1">
    <source>
        <dbReference type="ARBA" id="ARBA00023286"/>
    </source>
</evidence>
<gene>
    <name evidence="4" type="ORF">SNAT2548_LOCUS28595</name>
</gene>
<dbReference type="PROSITE" id="PS50042">
    <property type="entry name" value="CNMP_BINDING_3"/>
    <property type="match status" value="2"/>
</dbReference>
<dbReference type="GO" id="GO:0044877">
    <property type="term" value="F:protein-containing complex binding"/>
    <property type="evidence" value="ECO:0007669"/>
    <property type="project" value="TreeGrafter"/>
</dbReference>
<feature type="region of interest" description="Disordered" evidence="2">
    <location>
        <begin position="338"/>
        <end position="372"/>
    </location>
</feature>
<reference evidence="4" key="1">
    <citation type="submission" date="2021-02" db="EMBL/GenBank/DDBJ databases">
        <authorList>
            <person name="Dougan E. K."/>
            <person name="Rhodes N."/>
            <person name="Thang M."/>
            <person name="Chan C."/>
        </authorList>
    </citation>
    <scope>NUCLEOTIDE SEQUENCE</scope>
</reference>
<dbReference type="InterPro" id="IPR050866">
    <property type="entry name" value="CNG_cation_channel"/>
</dbReference>
<dbReference type="Proteomes" id="UP000604046">
    <property type="component" value="Unassembled WGS sequence"/>
</dbReference>
<dbReference type="Pfam" id="PF00027">
    <property type="entry name" value="cNMP_binding"/>
    <property type="match status" value="1"/>
</dbReference>
<comment type="caution">
    <text evidence="4">The sequence shown here is derived from an EMBL/GenBank/DDBJ whole genome shotgun (WGS) entry which is preliminary data.</text>
</comment>
<dbReference type="PANTHER" id="PTHR45638">
    <property type="entry name" value="CYCLIC NUCLEOTIDE-GATED CATION CHANNEL SUBUNIT A"/>
    <property type="match status" value="1"/>
</dbReference>
<protein>
    <recommendedName>
        <fullName evidence="3">Cyclic nucleotide-binding domain-containing protein</fullName>
    </recommendedName>
</protein>
<feature type="domain" description="Cyclic nucleotide-binding" evidence="3">
    <location>
        <begin position="216"/>
        <end position="315"/>
    </location>
</feature>
<organism evidence="4 5">
    <name type="scientific">Symbiodinium natans</name>
    <dbReference type="NCBI Taxonomy" id="878477"/>
    <lineage>
        <taxon>Eukaryota</taxon>
        <taxon>Sar</taxon>
        <taxon>Alveolata</taxon>
        <taxon>Dinophyceae</taxon>
        <taxon>Suessiales</taxon>
        <taxon>Symbiodiniaceae</taxon>
        <taxon>Symbiodinium</taxon>
    </lineage>
</organism>
<dbReference type="CDD" id="cd00038">
    <property type="entry name" value="CAP_ED"/>
    <property type="match status" value="2"/>
</dbReference>
<dbReference type="AlphaFoldDB" id="A0A812T9Q6"/>
<dbReference type="InterPro" id="IPR000595">
    <property type="entry name" value="cNMP-bd_dom"/>
</dbReference>
<feature type="compositionally biased region" description="Acidic residues" evidence="2">
    <location>
        <begin position="342"/>
        <end position="351"/>
    </location>
</feature>
<evidence type="ECO:0000313" key="5">
    <source>
        <dbReference type="Proteomes" id="UP000604046"/>
    </source>
</evidence>
<dbReference type="PANTHER" id="PTHR45638:SF11">
    <property type="entry name" value="CYCLIC NUCLEOTIDE-GATED CATION CHANNEL SUBUNIT A"/>
    <property type="match status" value="1"/>
</dbReference>
<keyword evidence="1" id="KW-0813">Transport</keyword>
<sequence length="492" mass="54416">MAFVSRQLRVRTNLPLSTLHLTHHKFLQESQECQRLLSLLEGQWKEEAVVASPPLFHGFDNKFLSLLPQLVEMRVVLPENEIWSSTSQDECPEFSLFFLLKGSAEEILPAQRKRRGNVNAEIQVKALRRTISQGACEGAAHMLSLKQEGERKFAASTVCVAAVLHRKVFLHLLHSQNVPIQAVEMLRLLEEALDKSEPLPDHTLPTFEMLETCLPLFSGLDEAFMGSILNGGSKRFYMEGQQLCAPKHRSDACFVVLRGEVSIRMSGVTLATHRRGKALHILALAAGPFIPSYETLCVRASEVWVLSRTVLMTSLDQYPAMKSILEQLTTLQVARLTGMSEPQEEDSEDDSGVMQGLRGLGDNAKEPAEADPDSPIDLAQLSIFTGVSNEFLHWIQENLEPRILFSDDTLFGEGEKTEDLYIVCKGSICMETEEPETFCRGSCFGDAHLLGVSQGAVATAVSLEMSLVQVLNRQVLLSGLAQFPSEAPAGTP</sequence>
<accession>A0A812T9Q6</accession>
<keyword evidence="1" id="KW-1071">Ligand-gated ion channel</keyword>
<feature type="domain" description="Cyclic nucleotide-binding" evidence="3">
    <location>
        <begin position="383"/>
        <end position="476"/>
    </location>
</feature>
<dbReference type="SMART" id="SM00100">
    <property type="entry name" value="cNMP"/>
    <property type="match status" value="2"/>
</dbReference>
<dbReference type="InterPro" id="IPR014710">
    <property type="entry name" value="RmlC-like_jellyroll"/>
</dbReference>
<dbReference type="EMBL" id="CAJNDS010002523">
    <property type="protein sequence ID" value="CAE7510602.1"/>
    <property type="molecule type" value="Genomic_DNA"/>
</dbReference>
<keyword evidence="1" id="KW-0407">Ion channel</keyword>
<dbReference type="InterPro" id="IPR018490">
    <property type="entry name" value="cNMP-bd_dom_sf"/>
</dbReference>
<dbReference type="Gene3D" id="2.60.120.10">
    <property type="entry name" value="Jelly Rolls"/>
    <property type="match status" value="2"/>
</dbReference>
<keyword evidence="5" id="KW-1185">Reference proteome</keyword>
<evidence type="ECO:0000313" key="4">
    <source>
        <dbReference type="EMBL" id="CAE7510602.1"/>
    </source>
</evidence>
<proteinExistence type="predicted"/>
<dbReference type="SUPFAM" id="SSF51206">
    <property type="entry name" value="cAMP-binding domain-like"/>
    <property type="match status" value="3"/>
</dbReference>
<dbReference type="OrthoDB" id="436485at2759"/>
<keyword evidence="1" id="KW-0406">Ion transport</keyword>